<comment type="similarity">
    <text evidence="1">Belongs to the metallo-dependent hydrolases superfamily. Adenosine and AMP deaminases family.</text>
</comment>
<dbReference type="SUPFAM" id="SSF51556">
    <property type="entry name" value="Metallo-dependent hydrolases"/>
    <property type="match status" value="1"/>
</dbReference>
<dbReference type="GO" id="GO:0003876">
    <property type="term" value="F:AMP deaminase activity"/>
    <property type="evidence" value="ECO:0007669"/>
    <property type="project" value="InterPro"/>
</dbReference>
<dbReference type="Gene3D" id="3.20.20.140">
    <property type="entry name" value="Metal-dependent hydrolases"/>
    <property type="match status" value="1"/>
</dbReference>
<protein>
    <submittedName>
        <fullName evidence="4">AMP deaminase-like</fullName>
    </submittedName>
</protein>
<dbReference type="PANTHER" id="PTHR11359:SF0">
    <property type="entry name" value="AMP DEAMINASE"/>
    <property type="match status" value="1"/>
</dbReference>
<name>A0A8C9HU43_9PRIM</name>
<dbReference type="Gene3D" id="4.10.800.20">
    <property type="match status" value="1"/>
</dbReference>
<dbReference type="Ensembl" id="ENSPTET00000037712.1">
    <property type="protein sequence ID" value="ENSPTEP00000026837.1"/>
    <property type="gene ID" value="ENSPTEG00000026806.1"/>
</dbReference>
<accession>A0A8C9HU43</accession>
<dbReference type="GO" id="GO:0005829">
    <property type="term" value="C:cytosol"/>
    <property type="evidence" value="ECO:0007669"/>
    <property type="project" value="TreeGrafter"/>
</dbReference>
<dbReference type="PANTHER" id="PTHR11359">
    <property type="entry name" value="AMP DEAMINASE"/>
    <property type="match status" value="1"/>
</dbReference>
<dbReference type="InterPro" id="IPR032466">
    <property type="entry name" value="Metal_Hydrolase"/>
</dbReference>
<keyword evidence="3" id="KW-0546">Nucleotide metabolism</keyword>
<dbReference type="Pfam" id="PF19326">
    <property type="entry name" value="AMP_deaminase"/>
    <property type="match status" value="1"/>
</dbReference>
<reference evidence="4" key="2">
    <citation type="submission" date="2025-09" db="UniProtKB">
        <authorList>
            <consortium name="Ensembl"/>
        </authorList>
    </citation>
    <scope>IDENTIFICATION</scope>
</reference>
<evidence type="ECO:0000256" key="2">
    <source>
        <dbReference type="ARBA" id="ARBA00011881"/>
    </source>
</evidence>
<comment type="subunit">
    <text evidence="2">Homotetramer.</text>
</comment>
<organism evidence="4 5">
    <name type="scientific">Piliocolobus tephrosceles</name>
    <name type="common">Ugandan red Colobus</name>
    <dbReference type="NCBI Taxonomy" id="591936"/>
    <lineage>
        <taxon>Eukaryota</taxon>
        <taxon>Metazoa</taxon>
        <taxon>Chordata</taxon>
        <taxon>Craniata</taxon>
        <taxon>Vertebrata</taxon>
        <taxon>Euteleostomi</taxon>
        <taxon>Mammalia</taxon>
        <taxon>Eutheria</taxon>
        <taxon>Euarchontoglires</taxon>
        <taxon>Primates</taxon>
        <taxon>Haplorrhini</taxon>
        <taxon>Catarrhini</taxon>
        <taxon>Cercopithecidae</taxon>
        <taxon>Colobinae</taxon>
        <taxon>Piliocolobus</taxon>
    </lineage>
</organism>
<dbReference type="FunFam" id="3.20.20.140:FF:000035">
    <property type="entry name" value="Probable amp deaminase"/>
    <property type="match status" value="1"/>
</dbReference>
<dbReference type="GO" id="GO:0032264">
    <property type="term" value="P:IMP salvage"/>
    <property type="evidence" value="ECO:0007669"/>
    <property type="project" value="InterPro"/>
</dbReference>
<dbReference type="AlphaFoldDB" id="A0A8C9HU43"/>
<proteinExistence type="inferred from homology"/>
<keyword evidence="5" id="KW-1185">Reference proteome</keyword>
<dbReference type="GO" id="GO:0046033">
    <property type="term" value="P:AMP metabolic process"/>
    <property type="evidence" value="ECO:0007669"/>
    <property type="project" value="TreeGrafter"/>
</dbReference>
<evidence type="ECO:0000313" key="5">
    <source>
        <dbReference type="Proteomes" id="UP000694416"/>
    </source>
</evidence>
<evidence type="ECO:0000313" key="4">
    <source>
        <dbReference type="Ensembl" id="ENSPTEP00000026837.1"/>
    </source>
</evidence>
<evidence type="ECO:0000256" key="3">
    <source>
        <dbReference type="ARBA" id="ARBA00023080"/>
    </source>
</evidence>
<sequence length="668" mass="78195">MRLYNDSNMKYDEKEKVEKLSDDLKASSRVSLVLSSVGTTSPEDLCVAKKILSLCNLRSEFIKNYIDIDTPLVECQNINEYLKEKGKKKLMSYEPVYNPDNVVILKNCNAFINLVDGIYFVHWDAEKDQGPKQKSECCDENKLEAHKFIKSTEEYLSAIENLMLIVQDPACKSFCYQRLKYLEQKFDFHIMFNGSSELEESSRIIHRDFYNIRKVDTHVHHSACMQQKTLLRFIRNKYNDEPDTVVYIKENGSKITLKEMFDNELKNSAEDATVDSLAVHAIGSCFHRFDLFNEKYNPFGQQLLRNIFLKTDNYIEGRYLAEITKNEIRNLENSKYQQVEWRISIYGRNKNEWKKLSNWVLNNKLSNARVRWVIQVPRLYHVYKKRNIISSFQEFLTNIFEPCFEAIKNPEQNQEIFSFLQQVVAWDSVDDESGISKYTTKGGELPSPDKYVSDNNPPYSYYAYYMYINIRTLNDFLAARKMRTLAFRPHCGEIGNISHLATMFLLADGINHGVNLRKSPVLLYLYYLKQIGLAVSPLSNNALFLHIGKNPFKRFFKIGVNVTLSTDDPLMFHFTDEPLLEEYSVCAHIWRLSTVDLCEIARNSVIQSGFEPSFKKHWLSFPERPEIKNYENNPLKTNIPNTRILYRRKTLEEEISNIQRLANHEECT</sequence>
<evidence type="ECO:0000256" key="1">
    <source>
        <dbReference type="ARBA" id="ARBA00006676"/>
    </source>
</evidence>
<dbReference type="InterPro" id="IPR006329">
    <property type="entry name" value="AMPD"/>
</dbReference>
<reference evidence="4" key="1">
    <citation type="submission" date="2025-08" db="UniProtKB">
        <authorList>
            <consortium name="Ensembl"/>
        </authorList>
    </citation>
    <scope>IDENTIFICATION</scope>
</reference>
<dbReference type="Proteomes" id="UP000694416">
    <property type="component" value="Unplaced"/>
</dbReference>